<dbReference type="Pfam" id="PF02311">
    <property type="entry name" value="AraC_binding"/>
    <property type="match status" value="1"/>
</dbReference>
<proteinExistence type="predicted"/>
<evidence type="ECO:0000313" key="5">
    <source>
        <dbReference type="EMBL" id="RED64410.1"/>
    </source>
</evidence>
<dbReference type="SUPFAM" id="SSF51215">
    <property type="entry name" value="Regulatory protein AraC"/>
    <property type="match status" value="1"/>
</dbReference>
<dbReference type="AlphaFoldDB" id="A0A3D9IRK3"/>
<dbReference type="GO" id="GO:0003700">
    <property type="term" value="F:DNA-binding transcription factor activity"/>
    <property type="evidence" value="ECO:0007669"/>
    <property type="project" value="InterPro"/>
</dbReference>
<evidence type="ECO:0000313" key="6">
    <source>
        <dbReference type="Proteomes" id="UP000256977"/>
    </source>
</evidence>
<dbReference type="PANTHER" id="PTHR43280">
    <property type="entry name" value="ARAC-FAMILY TRANSCRIPTIONAL REGULATOR"/>
    <property type="match status" value="1"/>
</dbReference>
<dbReference type="InterPro" id="IPR018062">
    <property type="entry name" value="HTH_AraC-typ_CS"/>
</dbReference>
<evidence type="ECO:0000256" key="1">
    <source>
        <dbReference type="ARBA" id="ARBA00023015"/>
    </source>
</evidence>
<dbReference type="Proteomes" id="UP000256977">
    <property type="component" value="Unassembled WGS sequence"/>
</dbReference>
<dbReference type="InterPro" id="IPR037923">
    <property type="entry name" value="HTH-like"/>
</dbReference>
<dbReference type="PROSITE" id="PS01124">
    <property type="entry name" value="HTH_ARAC_FAMILY_2"/>
    <property type="match status" value="1"/>
</dbReference>
<dbReference type="Gene3D" id="1.10.10.60">
    <property type="entry name" value="Homeodomain-like"/>
    <property type="match status" value="2"/>
</dbReference>
<dbReference type="InterPro" id="IPR003313">
    <property type="entry name" value="AraC-bd"/>
</dbReference>
<dbReference type="PROSITE" id="PS00041">
    <property type="entry name" value="HTH_ARAC_FAMILY_1"/>
    <property type="match status" value="1"/>
</dbReference>
<dbReference type="RefSeq" id="WP_181917935.1">
    <property type="nucleotide sequence ID" value="NZ_QRDZ01000023.1"/>
</dbReference>
<comment type="caution">
    <text evidence="5">The sequence shown here is derived from an EMBL/GenBank/DDBJ whole genome shotgun (WGS) entry which is preliminary data.</text>
</comment>
<keyword evidence="3" id="KW-0804">Transcription</keyword>
<evidence type="ECO:0000256" key="2">
    <source>
        <dbReference type="ARBA" id="ARBA00023125"/>
    </source>
</evidence>
<dbReference type="GO" id="GO:0043565">
    <property type="term" value="F:sequence-specific DNA binding"/>
    <property type="evidence" value="ECO:0007669"/>
    <property type="project" value="InterPro"/>
</dbReference>
<accession>A0A3D9IRK3</accession>
<evidence type="ECO:0000256" key="3">
    <source>
        <dbReference type="ARBA" id="ARBA00023163"/>
    </source>
</evidence>
<dbReference type="SMART" id="SM00342">
    <property type="entry name" value="HTH_ARAC"/>
    <property type="match status" value="1"/>
</dbReference>
<name>A0A3D9IRK3_9BACL</name>
<evidence type="ECO:0000259" key="4">
    <source>
        <dbReference type="PROSITE" id="PS01124"/>
    </source>
</evidence>
<reference evidence="5 6" key="1">
    <citation type="submission" date="2018-07" db="EMBL/GenBank/DDBJ databases">
        <title>Genomic Encyclopedia of Type Strains, Phase III (KMG-III): the genomes of soil and plant-associated and newly described type strains.</title>
        <authorList>
            <person name="Whitman W."/>
        </authorList>
    </citation>
    <scope>NUCLEOTIDE SEQUENCE [LARGE SCALE GENOMIC DNA]</scope>
    <source>
        <strain evidence="5 6">CECT 7287</strain>
    </source>
</reference>
<feature type="domain" description="HTH araC/xylS-type" evidence="4">
    <location>
        <begin position="164"/>
        <end position="262"/>
    </location>
</feature>
<gene>
    <name evidence="5" type="ORF">DFP98_12382</name>
</gene>
<dbReference type="SUPFAM" id="SSF46689">
    <property type="entry name" value="Homeodomain-like"/>
    <property type="match status" value="2"/>
</dbReference>
<dbReference type="PANTHER" id="PTHR43280:SF2">
    <property type="entry name" value="HTH-TYPE TRANSCRIPTIONAL REGULATOR EXSA"/>
    <property type="match status" value="1"/>
</dbReference>
<keyword evidence="6" id="KW-1185">Reference proteome</keyword>
<dbReference type="Pfam" id="PF12833">
    <property type="entry name" value="HTH_18"/>
    <property type="match status" value="1"/>
</dbReference>
<keyword evidence="1" id="KW-0805">Transcription regulation</keyword>
<dbReference type="InterPro" id="IPR018060">
    <property type="entry name" value="HTH_AraC"/>
</dbReference>
<dbReference type="InterPro" id="IPR009057">
    <property type="entry name" value="Homeodomain-like_sf"/>
</dbReference>
<organism evidence="5 6">
    <name type="scientific">Cohnella phaseoli</name>
    <dbReference type="NCBI Taxonomy" id="456490"/>
    <lineage>
        <taxon>Bacteria</taxon>
        <taxon>Bacillati</taxon>
        <taxon>Bacillota</taxon>
        <taxon>Bacilli</taxon>
        <taxon>Bacillales</taxon>
        <taxon>Paenibacillaceae</taxon>
        <taxon>Cohnella</taxon>
    </lineage>
</organism>
<dbReference type="EMBL" id="QRDZ01000023">
    <property type="protein sequence ID" value="RED64410.1"/>
    <property type="molecule type" value="Genomic_DNA"/>
</dbReference>
<keyword evidence="2" id="KW-0238">DNA-binding</keyword>
<protein>
    <submittedName>
        <fullName evidence="5">AraC family transcriptional regulator of arabinose operon</fullName>
    </submittedName>
</protein>
<sequence>MSEDLRLTDESIEQTIAGSVVYPPGGTYGPLRYREIQLVLLHSGSMEVEVDGAAYKVHPGQLLLLLPEENVYIAFDRSGKSRHRWITLSLREYEADLQHQLHAMPRTIPISEPMNRLVDLSVMQRQTDLPEYRSVANALGLAAIRLYAAESARNDALIANPVIGKVKSFIHEHYAIPLSMKEIADHANVSASHLVRLFKQAEQTTPIQYLWDYRVEHSLVLLRTTGLSVGEIAEQCGFKSRYHYSRSVKRYTGKSASEIRALHWQSR</sequence>